<evidence type="ECO:0000256" key="6">
    <source>
        <dbReference type="PIRNR" id="PIRNR017632"/>
    </source>
</evidence>
<feature type="active site" description="Nucleophile" evidence="7">
    <location>
        <position position="154"/>
    </location>
</feature>
<dbReference type="PIRSF" id="PIRSF017632">
    <property type="entry name" value="Acid_ceramidase-like"/>
    <property type="match status" value="1"/>
</dbReference>
<evidence type="ECO:0000313" key="11">
    <source>
        <dbReference type="Proteomes" id="UP000024635"/>
    </source>
</evidence>
<evidence type="ECO:0000256" key="7">
    <source>
        <dbReference type="PIRSR" id="PIRSR017632-1"/>
    </source>
</evidence>
<dbReference type="InterPro" id="IPR029132">
    <property type="entry name" value="CBAH/NAAA_C"/>
</dbReference>
<gene>
    <name evidence="10" type="primary">Acey_s0104.g3625</name>
    <name evidence="10" type="synonym">Acey-F27E5.1</name>
    <name evidence="10" type="ORF">Y032_0104g3625</name>
</gene>
<dbReference type="InterPro" id="IPR029130">
    <property type="entry name" value="Acid_ceramidase_N"/>
</dbReference>
<name>A0A016TGL6_9BILA</name>
<dbReference type="Proteomes" id="UP000024635">
    <property type="component" value="Unassembled WGS sequence"/>
</dbReference>
<dbReference type="GO" id="GO:0006631">
    <property type="term" value="P:fatty acid metabolic process"/>
    <property type="evidence" value="ECO:0007669"/>
    <property type="project" value="InterPro"/>
</dbReference>
<keyword evidence="5" id="KW-0325">Glycoprotein</keyword>
<reference evidence="11" key="1">
    <citation type="journal article" date="2015" name="Nat. Genet.">
        <title>The genome and transcriptome of the zoonotic hookworm Ancylostoma ceylanicum identify infection-specific gene families.</title>
        <authorList>
            <person name="Schwarz E.M."/>
            <person name="Hu Y."/>
            <person name="Antoshechkin I."/>
            <person name="Miller M.M."/>
            <person name="Sternberg P.W."/>
            <person name="Aroian R.V."/>
        </authorList>
    </citation>
    <scope>NUCLEOTIDE SEQUENCE</scope>
    <source>
        <strain evidence="11">HY135</strain>
    </source>
</reference>
<dbReference type="PANTHER" id="PTHR28583:SF3">
    <property type="entry name" value="ACID CERAMIDASE-RELATED"/>
    <property type="match status" value="1"/>
</dbReference>
<dbReference type="AlphaFoldDB" id="A0A016TGL6"/>
<feature type="domain" description="Choloylglycine hydrolase/NAAA C-terminal" evidence="8">
    <location>
        <begin position="154"/>
        <end position="299"/>
    </location>
</feature>
<keyword evidence="3 6" id="KW-0378">Hydrolase</keyword>
<evidence type="ECO:0000256" key="5">
    <source>
        <dbReference type="ARBA" id="ARBA00023180"/>
    </source>
</evidence>
<evidence type="ECO:0000256" key="4">
    <source>
        <dbReference type="ARBA" id="ARBA00023098"/>
    </source>
</evidence>
<dbReference type="GO" id="GO:0005764">
    <property type="term" value="C:lysosome"/>
    <property type="evidence" value="ECO:0007669"/>
    <property type="project" value="UniProtKB-UniRule"/>
</dbReference>
<evidence type="ECO:0000313" key="10">
    <source>
        <dbReference type="EMBL" id="EYC01832.1"/>
    </source>
</evidence>
<dbReference type="GO" id="GO:0017040">
    <property type="term" value="F:N-acylsphingosine amidohydrolase activity"/>
    <property type="evidence" value="ECO:0007669"/>
    <property type="project" value="TreeGrafter"/>
</dbReference>
<comment type="caution">
    <text evidence="10">The sequence shown here is derived from an EMBL/GenBank/DDBJ whole genome shotgun (WGS) entry which is preliminary data.</text>
</comment>
<protein>
    <recommendedName>
        <fullName evidence="12">Linear amide C-N hydrolase, choloylglycine hydrolase family protein</fullName>
    </recommendedName>
</protein>
<dbReference type="STRING" id="53326.A0A016TGL6"/>
<evidence type="ECO:0000259" key="8">
    <source>
        <dbReference type="Pfam" id="PF02275"/>
    </source>
</evidence>
<sequence>MINYIFLANTYSNKHNRHKPLSNFSQCHARTVPNPDFPPECRVGEANLYDPSQSMEVPWFTVDLDAPAKERFKHVVRPFKNEIQAVFDVLGNFFQIIPGIPIWDMLGDLMLKVFEEGKIMEPYKDEVQGIADELGCNLGQLAFLNIFYELSRFCTSIVAQPPGNKDMWHARNLDFGQLFVWNIAAQSWDLTDSLKKVTINLNFIRNGTTLFKGTTLAGHVGILTGMKPNGFSLSMNAKVAPDLGNVIAWLNGDRPDIQFAMYFDRKLFEEANTFDEARQFIYDVPLLSGAYFILGGNKPGQGSVIVRNTTDVQFERKLFDGANDWFLLQTNYDPDKEPLFIDDRRDPGNACMKQLGQSRVNAEGIYQVLKSKPLLNKTTVHTVILSVTKNVYQTFIQSCPNPCWAF</sequence>
<proteinExistence type="inferred from homology"/>
<dbReference type="Gene3D" id="1.10.10.2120">
    <property type="match status" value="1"/>
</dbReference>
<accession>A0A016TGL6</accession>
<feature type="domain" description="Acid ceramidase N-terminal" evidence="9">
    <location>
        <begin position="56"/>
        <end position="113"/>
    </location>
</feature>
<evidence type="ECO:0000259" key="9">
    <source>
        <dbReference type="Pfam" id="PF15508"/>
    </source>
</evidence>
<dbReference type="InterPro" id="IPR016699">
    <property type="entry name" value="Acid_ceramidase-like"/>
</dbReference>
<evidence type="ECO:0000256" key="2">
    <source>
        <dbReference type="ARBA" id="ARBA00022729"/>
    </source>
</evidence>
<keyword evidence="4 6" id="KW-0443">Lipid metabolism</keyword>
<dbReference type="Pfam" id="PF02275">
    <property type="entry name" value="CBAH"/>
    <property type="match status" value="1"/>
</dbReference>
<comment type="similarity">
    <text evidence="1 6">Belongs to the acid ceramidase family.</text>
</comment>
<keyword evidence="11" id="KW-1185">Reference proteome</keyword>
<dbReference type="GO" id="GO:0017064">
    <property type="term" value="F:fatty acid amide hydrolase activity"/>
    <property type="evidence" value="ECO:0007669"/>
    <property type="project" value="InterPro"/>
</dbReference>
<keyword evidence="2" id="KW-0732">Signal</keyword>
<dbReference type="EMBL" id="JARK01001440">
    <property type="protein sequence ID" value="EYC01832.1"/>
    <property type="molecule type" value="Genomic_DNA"/>
</dbReference>
<evidence type="ECO:0008006" key="12">
    <source>
        <dbReference type="Google" id="ProtNLM"/>
    </source>
</evidence>
<evidence type="ECO:0000256" key="3">
    <source>
        <dbReference type="ARBA" id="ARBA00022801"/>
    </source>
</evidence>
<dbReference type="PANTHER" id="PTHR28583">
    <property type="entry name" value="ACID AMIDASE"/>
    <property type="match status" value="1"/>
</dbReference>
<dbReference type="Pfam" id="PF15508">
    <property type="entry name" value="NAAA-beta"/>
    <property type="match status" value="1"/>
</dbReference>
<dbReference type="Gene3D" id="3.60.60.10">
    <property type="entry name" value="Penicillin V Acylase, Chain A"/>
    <property type="match status" value="1"/>
</dbReference>
<organism evidence="10 11">
    <name type="scientific">Ancylostoma ceylanicum</name>
    <dbReference type="NCBI Taxonomy" id="53326"/>
    <lineage>
        <taxon>Eukaryota</taxon>
        <taxon>Metazoa</taxon>
        <taxon>Ecdysozoa</taxon>
        <taxon>Nematoda</taxon>
        <taxon>Chromadorea</taxon>
        <taxon>Rhabditida</taxon>
        <taxon>Rhabditina</taxon>
        <taxon>Rhabditomorpha</taxon>
        <taxon>Strongyloidea</taxon>
        <taxon>Ancylostomatidae</taxon>
        <taxon>Ancylostomatinae</taxon>
        <taxon>Ancylostoma</taxon>
    </lineage>
</organism>
<dbReference type="OrthoDB" id="5273684at2759"/>
<evidence type="ECO:0000256" key="1">
    <source>
        <dbReference type="ARBA" id="ARBA00005730"/>
    </source>
</evidence>
<dbReference type="CDD" id="cd01903">
    <property type="entry name" value="Ntn_AC_NAAA"/>
    <property type="match status" value="1"/>
</dbReference>